<evidence type="ECO:0000256" key="2">
    <source>
        <dbReference type="SAM" id="SignalP"/>
    </source>
</evidence>
<keyword evidence="4" id="KW-1185">Reference proteome</keyword>
<proteinExistence type="predicted"/>
<accession>A0ABY6AWS0</accession>
<gene>
    <name evidence="3" type="ORF">N4261_19250</name>
</gene>
<keyword evidence="2" id="KW-0732">Signal</keyword>
<feature type="chain" id="PRO_5046054396" description="Secreted protein" evidence="2">
    <location>
        <begin position="25"/>
        <end position="154"/>
    </location>
</feature>
<organism evidence="3 4">
    <name type="scientific">Roseateles amylovorans</name>
    <dbReference type="NCBI Taxonomy" id="2978473"/>
    <lineage>
        <taxon>Bacteria</taxon>
        <taxon>Pseudomonadati</taxon>
        <taxon>Pseudomonadota</taxon>
        <taxon>Betaproteobacteria</taxon>
        <taxon>Burkholderiales</taxon>
        <taxon>Sphaerotilaceae</taxon>
        <taxon>Roseateles</taxon>
    </lineage>
</organism>
<evidence type="ECO:0000313" key="3">
    <source>
        <dbReference type="EMBL" id="UXH77132.1"/>
    </source>
</evidence>
<feature type="signal peptide" evidence="2">
    <location>
        <begin position="1"/>
        <end position="24"/>
    </location>
</feature>
<evidence type="ECO:0008006" key="5">
    <source>
        <dbReference type="Google" id="ProtNLM"/>
    </source>
</evidence>
<reference evidence="3" key="1">
    <citation type="submission" date="2022-10" db="EMBL/GenBank/DDBJ databases">
        <title>Characterization and whole genome sequencing of a new Roseateles species, isolated from fresh water.</title>
        <authorList>
            <person name="Guliayeva D.Y."/>
            <person name="Akhremchuk A.E."/>
            <person name="Sikolenko M.A."/>
            <person name="Valentovich L.N."/>
            <person name="Sidarenka A.V."/>
        </authorList>
    </citation>
    <scope>NUCLEOTIDE SEQUENCE</scope>
    <source>
        <strain evidence="3">BIM B-1768</strain>
    </source>
</reference>
<feature type="region of interest" description="Disordered" evidence="1">
    <location>
        <begin position="25"/>
        <end position="45"/>
    </location>
</feature>
<protein>
    <recommendedName>
        <fullName evidence="5">Secreted protein</fullName>
    </recommendedName>
</protein>
<dbReference type="EMBL" id="CP104562">
    <property type="protein sequence ID" value="UXH77132.1"/>
    <property type="molecule type" value="Genomic_DNA"/>
</dbReference>
<evidence type="ECO:0000256" key="1">
    <source>
        <dbReference type="SAM" id="MobiDB-lite"/>
    </source>
</evidence>
<dbReference type="RefSeq" id="WP_261756876.1">
    <property type="nucleotide sequence ID" value="NZ_CP104562.2"/>
</dbReference>
<dbReference type="Proteomes" id="UP001064933">
    <property type="component" value="Chromosome"/>
</dbReference>
<name>A0ABY6AWS0_9BURK</name>
<evidence type="ECO:0000313" key="4">
    <source>
        <dbReference type="Proteomes" id="UP001064933"/>
    </source>
</evidence>
<sequence length="154" mass="16640">MRLRHLAAALAGTAALLTTLGASAQSVGKASDPERDVGRAAPGQDNSYFNVTAKNRIPAPLLPLKNGQCVIWYPEKGVAEHTGPLPCSPMPKVQPGGWLIAPSRDPVILEVAVYHDERPGVIIARGSFDARTRYLVRTLDPDSPMDVQKRKKTH</sequence>